<dbReference type="InterPro" id="IPR023631">
    <property type="entry name" value="Amidase_dom"/>
</dbReference>
<name>A0A7W8QI83_9ACTN</name>
<dbReference type="InterPro" id="IPR020556">
    <property type="entry name" value="Amidase_CS"/>
</dbReference>
<dbReference type="InterPro" id="IPR000120">
    <property type="entry name" value="Amidase"/>
</dbReference>
<dbReference type="EMBL" id="JACHDB010000001">
    <property type="protein sequence ID" value="MBB5430200.1"/>
    <property type="molecule type" value="Genomic_DNA"/>
</dbReference>
<evidence type="ECO:0000313" key="3">
    <source>
        <dbReference type="Proteomes" id="UP000572635"/>
    </source>
</evidence>
<dbReference type="InterPro" id="IPR036928">
    <property type="entry name" value="AS_sf"/>
</dbReference>
<organism evidence="2 3">
    <name type="scientific">Nocardiopsis composta</name>
    <dbReference type="NCBI Taxonomy" id="157465"/>
    <lineage>
        <taxon>Bacteria</taxon>
        <taxon>Bacillati</taxon>
        <taxon>Actinomycetota</taxon>
        <taxon>Actinomycetes</taxon>
        <taxon>Streptosporangiales</taxon>
        <taxon>Nocardiopsidaceae</taxon>
        <taxon>Nocardiopsis</taxon>
    </lineage>
</organism>
<dbReference type="PANTHER" id="PTHR11895">
    <property type="entry name" value="TRANSAMIDASE"/>
    <property type="match status" value="1"/>
</dbReference>
<keyword evidence="3" id="KW-1185">Reference proteome</keyword>
<comment type="caution">
    <text evidence="2">The sequence shown here is derived from an EMBL/GenBank/DDBJ whole genome shotgun (WGS) entry which is preliminary data.</text>
</comment>
<dbReference type="Proteomes" id="UP000572635">
    <property type="component" value="Unassembled WGS sequence"/>
</dbReference>
<accession>A0A7W8QI83</accession>
<dbReference type="EC" id="3.5.1.4" evidence="2"/>
<evidence type="ECO:0000313" key="2">
    <source>
        <dbReference type="EMBL" id="MBB5430200.1"/>
    </source>
</evidence>
<dbReference type="Gene3D" id="3.90.1300.10">
    <property type="entry name" value="Amidase signature (AS) domain"/>
    <property type="match status" value="1"/>
</dbReference>
<dbReference type="RefSeq" id="WP_184387905.1">
    <property type="nucleotide sequence ID" value="NZ_BAAAJD010000082.1"/>
</dbReference>
<dbReference type="AlphaFoldDB" id="A0A7W8QI83"/>
<dbReference type="NCBIfam" id="NF005686">
    <property type="entry name" value="PRK07486.1"/>
    <property type="match status" value="1"/>
</dbReference>
<gene>
    <name evidence="2" type="ORF">HDA36_000284</name>
</gene>
<dbReference type="SUPFAM" id="SSF75304">
    <property type="entry name" value="Amidase signature (AS) enzymes"/>
    <property type="match status" value="1"/>
</dbReference>
<keyword evidence="2" id="KW-0378">Hydrolase</keyword>
<evidence type="ECO:0000259" key="1">
    <source>
        <dbReference type="Pfam" id="PF01425"/>
    </source>
</evidence>
<dbReference type="GO" id="GO:0004040">
    <property type="term" value="F:amidase activity"/>
    <property type="evidence" value="ECO:0007669"/>
    <property type="project" value="UniProtKB-EC"/>
</dbReference>
<reference evidence="2 3" key="1">
    <citation type="submission" date="2020-08" db="EMBL/GenBank/DDBJ databases">
        <title>Sequencing the genomes of 1000 actinobacteria strains.</title>
        <authorList>
            <person name="Klenk H.-P."/>
        </authorList>
    </citation>
    <scope>NUCLEOTIDE SEQUENCE [LARGE SCALE GENOMIC DNA]</scope>
    <source>
        <strain evidence="2 3">DSM 44551</strain>
    </source>
</reference>
<sequence>MNSTGSDPLHYTDAVELARMLRGREVSAREVVRAHLDRIHAVDPLVNAVVTRCAERAMEEAAAADERLARGASPGPLHGLPVAVKDVHDTAGLRTTHGSPIFAEHVPGADALIVERMRAAGAIVVGKSNVPEFAAGSHTFNPVFGTTRNPYDTSRSAGGSSGGAAAALAAGLHPIADGSDMGGSLRNPASFCNVVGLRPTPGRVPAWPATLLWEPLGTPGPMGRTVADTALLLSVVAGPDPRTPTALESPGAPFAEVPETGPAGVRVALAPDFGGALPVEPEVAAVVTEAGRVMERLGAAVEEVRPDFSGAEEAFRTLRAWRFHLAFGELIDAHPGRVKEAVAANAAQGSALSGGQVGRAQVALAELYHRFRAFFDRFDVLLLPVSQLAPFDAGLEYPPEVAGVPMPDYLAWMASCYWVSATGCPAVSVPGGFTSGGLPVGVQLVGPHRGERALLGHAAAFEAATRHGRRRPPLD</sequence>
<feature type="domain" description="Amidase" evidence="1">
    <location>
        <begin position="30"/>
        <end position="455"/>
    </location>
</feature>
<protein>
    <submittedName>
        <fullName evidence="2">Amidase</fullName>
        <ecNumber evidence="2">3.5.1.4</ecNumber>
    </submittedName>
</protein>
<dbReference type="PROSITE" id="PS00571">
    <property type="entry name" value="AMIDASES"/>
    <property type="match status" value="1"/>
</dbReference>
<proteinExistence type="predicted"/>
<dbReference type="Pfam" id="PF01425">
    <property type="entry name" value="Amidase"/>
    <property type="match status" value="1"/>
</dbReference>
<dbReference type="PANTHER" id="PTHR11895:SF76">
    <property type="entry name" value="INDOLEACETAMIDE HYDROLASE"/>
    <property type="match status" value="1"/>
</dbReference>